<proteinExistence type="predicted"/>
<dbReference type="GeneTree" id="ENSGT00940000174782"/>
<protein>
    <submittedName>
        <fullName evidence="1">Uncharacterized protein</fullName>
    </submittedName>
</protein>
<dbReference type="Ensembl" id="ENSPNYT00000000761.1">
    <property type="protein sequence ID" value="ENSPNYP00000000749.1"/>
    <property type="gene ID" value="ENSPNYG00000000601.1"/>
</dbReference>
<dbReference type="STRING" id="303518.ENSPNYP00000000749"/>
<dbReference type="AlphaFoldDB" id="A0A3B4ETW2"/>
<sequence>IAKTKNKLKTTSKNIHCWRNCGAQGIKHFHLFWSCPLINIFWVSIHSELQIIFSMQLPFNWDELLFGYLHSVNVDKTSKLLYGMPVRLLPRNGLV</sequence>
<name>A0A3B4ETW2_9CICH</name>
<evidence type="ECO:0000313" key="1">
    <source>
        <dbReference type="Ensembl" id="ENSPNYP00000000749.1"/>
    </source>
</evidence>
<reference evidence="1" key="1">
    <citation type="submission" date="2023-09" db="UniProtKB">
        <authorList>
            <consortium name="Ensembl"/>
        </authorList>
    </citation>
    <scope>IDENTIFICATION</scope>
</reference>
<organism evidence="1">
    <name type="scientific">Pundamilia nyererei</name>
    <dbReference type="NCBI Taxonomy" id="303518"/>
    <lineage>
        <taxon>Eukaryota</taxon>
        <taxon>Metazoa</taxon>
        <taxon>Chordata</taxon>
        <taxon>Craniata</taxon>
        <taxon>Vertebrata</taxon>
        <taxon>Euteleostomi</taxon>
        <taxon>Actinopterygii</taxon>
        <taxon>Neopterygii</taxon>
        <taxon>Teleostei</taxon>
        <taxon>Neoteleostei</taxon>
        <taxon>Acanthomorphata</taxon>
        <taxon>Ovalentaria</taxon>
        <taxon>Cichlomorphae</taxon>
        <taxon>Cichliformes</taxon>
        <taxon>Cichlidae</taxon>
        <taxon>African cichlids</taxon>
        <taxon>Pseudocrenilabrinae</taxon>
        <taxon>Haplochromini</taxon>
        <taxon>Pundamilia</taxon>
    </lineage>
</organism>
<accession>A0A3B4ETW2</accession>